<feature type="compositionally biased region" description="Polar residues" evidence="2">
    <location>
        <begin position="656"/>
        <end position="671"/>
    </location>
</feature>
<feature type="coiled-coil region" evidence="1">
    <location>
        <begin position="235"/>
        <end position="410"/>
    </location>
</feature>
<dbReference type="GO" id="GO:0031267">
    <property type="term" value="F:small GTPase binding"/>
    <property type="evidence" value="ECO:0007669"/>
    <property type="project" value="TreeGrafter"/>
</dbReference>
<dbReference type="PANTHER" id="PTHR18911">
    <property type="entry name" value="CTCL TUMOR ANTIGEN HD-CL-01"/>
    <property type="match status" value="1"/>
</dbReference>
<feature type="region of interest" description="Disordered" evidence="2">
    <location>
        <begin position="1"/>
        <end position="90"/>
    </location>
</feature>
<name>A0A6F9D7Z8_9ASCI</name>
<feature type="compositionally biased region" description="Polar residues" evidence="2">
    <location>
        <begin position="78"/>
        <end position="88"/>
    </location>
</feature>
<accession>A0A6F9D7Z8</accession>
<sequence length="806" mass="92481">MAEVLEQGEANLPSCNGEVTKDSKQISEEVEVVNGQDCENDNSENLSDCSVSSIENEETSPHNSLNGEITDEYEQDGNDVSNSQQNGLQDDAGEQIDNMVTITLSEGQKLMDANELAETKSKIESKLSLLSNHLREEQQHEDCENQAGLIGDLNDRILTLEKLKEKLETENQDLSRNLKQSIEKLGQHDVAAKRTISHLQQDHDSKHKEMMKRCAALESDKQAAVMNYARREKELLDLRQKKEAAEQFARNAAREREKATAQLKSIKADYNKLKNNLEKKESECNGSKQEIEKLKEEVNSQIIKARWAQNKLKTEVDNHKETKEKCDKMVMEIQQAKEETEQIRRNCQEMIKTYQESEEIKSNALDIELKEKLQLLDERESQTEDLQDLLKQKNEELNLLKIKHKDVFEENNVLKSKVECFEEERLKNEHVLRGYEEVMNKQKLTASEMNEKIESMEQLQNDLEQSEVKVKQLSEDLNEAVIKRDSAIDDLNRKEQREQELLEYTRKVSSKNTELTVQVEELSGTLKQNETELDSLQKEIKQLRDGIVVLTSSEQSAQKESSKYKFEMGTRLEEKEKTVCELLLQMEDLKDELRTQKRKNAASVKDLTRQLNQAKRRMDTNDAVSTSSGRNSNQHSADGGSLGSRTSSTTSLDKICSSTSPDMHCTNQNHSYEPDAIPETTVTGSPSLDRQMLIERIVRLQQIHAKKNEKIDFLTEHVQQLVHEMQRKQRLIQHYIMREEVGSLAPQKSTDPHRQKTGLTLELSMEINQKMQSVLEDTLLKNITLKESLETLGKEVQRLCSQPNGS</sequence>
<feature type="compositionally biased region" description="Low complexity" evidence="2">
    <location>
        <begin position="643"/>
        <end position="652"/>
    </location>
</feature>
<dbReference type="PANTHER" id="PTHR18911:SF5">
    <property type="entry name" value="COILED-COIL DOMAIN-CONTAINING PROTEIN 186"/>
    <property type="match status" value="1"/>
</dbReference>
<evidence type="ECO:0000313" key="3">
    <source>
        <dbReference type="EMBL" id="CAB3228350.1"/>
    </source>
</evidence>
<dbReference type="GO" id="GO:0005802">
    <property type="term" value="C:trans-Golgi network"/>
    <property type="evidence" value="ECO:0007669"/>
    <property type="project" value="TreeGrafter"/>
</dbReference>
<keyword evidence="1" id="KW-0175">Coiled coil</keyword>
<organism evidence="3">
    <name type="scientific">Phallusia mammillata</name>
    <dbReference type="NCBI Taxonomy" id="59560"/>
    <lineage>
        <taxon>Eukaryota</taxon>
        <taxon>Metazoa</taxon>
        <taxon>Chordata</taxon>
        <taxon>Tunicata</taxon>
        <taxon>Ascidiacea</taxon>
        <taxon>Phlebobranchia</taxon>
        <taxon>Ascidiidae</taxon>
        <taxon>Phallusia</taxon>
    </lineage>
</organism>
<gene>
    <name evidence="3" type="primary">Ccdc186</name>
</gene>
<reference evidence="3" key="1">
    <citation type="submission" date="2020-04" db="EMBL/GenBank/DDBJ databases">
        <authorList>
            <person name="Neveu A P."/>
        </authorList>
    </citation>
    <scope>NUCLEOTIDE SEQUENCE</scope>
    <source>
        <tissue evidence="3">Whole embryo</tissue>
    </source>
</reference>
<feature type="region of interest" description="Disordered" evidence="2">
    <location>
        <begin position="597"/>
        <end position="679"/>
    </location>
</feature>
<feature type="compositionally biased region" description="Polar residues" evidence="2">
    <location>
        <begin position="622"/>
        <end position="636"/>
    </location>
</feature>
<feature type="coiled-coil region" evidence="1">
    <location>
        <begin position="150"/>
        <end position="184"/>
    </location>
</feature>
<feature type="coiled-coil region" evidence="1">
    <location>
        <begin position="439"/>
        <end position="553"/>
    </location>
</feature>
<feature type="compositionally biased region" description="Polar residues" evidence="2">
    <location>
        <begin position="43"/>
        <end position="54"/>
    </location>
</feature>
<proteinExistence type="evidence at transcript level"/>
<dbReference type="EMBL" id="LR783660">
    <property type="protein sequence ID" value="CAB3228350.1"/>
    <property type="molecule type" value="mRNA"/>
</dbReference>
<dbReference type="GO" id="GO:0099518">
    <property type="term" value="P:vesicle cytoskeletal trafficking"/>
    <property type="evidence" value="ECO:0007669"/>
    <property type="project" value="TreeGrafter"/>
</dbReference>
<protein>
    <submittedName>
        <fullName evidence="3">Coiled-coil domain-containing protein 186-like</fullName>
    </submittedName>
</protein>
<evidence type="ECO:0000256" key="1">
    <source>
        <dbReference type="SAM" id="Coils"/>
    </source>
</evidence>
<dbReference type="AlphaFoldDB" id="A0A6F9D7Z8"/>
<evidence type="ECO:0000256" key="2">
    <source>
        <dbReference type="SAM" id="MobiDB-lite"/>
    </source>
</evidence>
<dbReference type="InterPro" id="IPR038830">
    <property type="entry name" value="CCDC186"/>
</dbReference>